<evidence type="ECO:0000259" key="4">
    <source>
        <dbReference type="Pfam" id="PF07635"/>
    </source>
</evidence>
<gene>
    <name evidence="5" type="ORF">Pan44_55650</name>
</gene>
<keyword evidence="1" id="KW-0732">Signal</keyword>
<evidence type="ECO:0000313" key="6">
    <source>
        <dbReference type="Proteomes" id="UP000315700"/>
    </source>
</evidence>
<dbReference type="OrthoDB" id="127107at2"/>
<evidence type="ECO:0000256" key="1">
    <source>
        <dbReference type="SAM" id="SignalP"/>
    </source>
</evidence>
<evidence type="ECO:0000313" key="5">
    <source>
        <dbReference type="EMBL" id="QDT57496.1"/>
    </source>
</evidence>
<dbReference type="Proteomes" id="UP000315700">
    <property type="component" value="Chromosome"/>
</dbReference>
<dbReference type="Pfam" id="PF07583">
    <property type="entry name" value="PSCyt2"/>
    <property type="match status" value="1"/>
</dbReference>
<dbReference type="InterPro" id="IPR011444">
    <property type="entry name" value="DUF1549"/>
</dbReference>
<evidence type="ECO:0000259" key="3">
    <source>
        <dbReference type="Pfam" id="PF07587"/>
    </source>
</evidence>
<evidence type="ECO:0000259" key="2">
    <source>
        <dbReference type="Pfam" id="PF07583"/>
    </source>
</evidence>
<feature type="signal peptide" evidence="1">
    <location>
        <begin position="1"/>
        <end position="20"/>
    </location>
</feature>
<dbReference type="PANTHER" id="PTHR35889:SF3">
    <property type="entry name" value="F-BOX DOMAIN-CONTAINING PROTEIN"/>
    <property type="match status" value="1"/>
</dbReference>
<dbReference type="EMBL" id="CP036271">
    <property type="protein sequence ID" value="QDT57496.1"/>
    <property type="molecule type" value="Genomic_DNA"/>
</dbReference>
<dbReference type="Pfam" id="PF07635">
    <property type="entry name" value="PSCyt1"/>
    <property type="match status" value="1"/>
</dbReference>
<sequence precursor="true">MLRWLSVGLFILASGLRAQAAEPIVFNRDIRPLLSDKCFACHGPDKNHREAGLRLDLRDAATSKLESETTAIVPGKPDDSELIRRIASTDPDDRMPPGEHVKPLTPQQVDTFRRWIAEGAVYQDHWSFTPVVRPALPEVAGVPHPVDRFIQARLAKEKLFPAKEADKRTLIRRLTFDLHGLPPTEDEIHAFVNDESSNAFEKVVDRLLASPRFAERQAMFWLDAVRYADSVGFHGDQWQDVWPYRDYVLKAFHENKPFDEFTREQLAGDLLPNATRDQKVASAFNRLNRMTAEGGAQDKEYLAKYAADRVRTIGIAWLGLTTGCAECHDHKFDPVTLKDFYALEAFFADIDEQGFYGGAGPTGEWGPLMTLTTPEQDAQLARYDEELAQIKKLRDSIPEEAIADGQKAWEDRLIALDAARQLNWVTVTPTSLSTKNGAELVHEGNGQIVARGPNPDRETYTVSFKPGAGEWAALRLQIDSSLDLPGSNVGRGWVGIMLSELEIDIADGAGAPRPLAISEAVCQEPKRGRHGFPAFAAVDGDPATGFGSDRGTPPNRLVVRFRAPLKASEETVLTVRLRHESQFRRATIGRFRLALSHLEGATMDDSGVPEAVIAVLRKKTEDRNKKDKKAVADFYRILGPGFDGMRQREDELKARRGMLLETIPATLVTVSRNEPRPIRVLPRGNWMDDSGEIVKPDVPNYFGSVAKDETRATRLDLANWLVDSNNPLTARVFANRTWRQFFGTGLSKNLDDVGSQGEWPSHPELLDWLASEFMHPTAAAEGTHPWDVKHLVRTIVTSHAYRQSSVADDKTRQRDLDNRLLARQTPIRLDAESIRDNALAISGLLHNEFGGPSVFPIQPGGYWAALNFPKREYAASYGDELHRRSVYTHWQRTFVHPTLLVFDAATREECTVQRATSNTPLQALTVLNDPIFIEAAKAFATRALQEGGAGPEARVAWAFQQAAGRVASDEERGILTDLYRKQLARFEKSPKSATELVGVDGSALNANTNPIDLAAMTSVTRAILNLSESITRD</sequence>
<dbReference type="InterPro" id="IPR011429">
    <property type="entry name" value="Cyt_c_Planctomycete-type"/>
</dbReference>
<dbReference type="RefSeq" id="WP_145034840.1">
    <property type="nucleotide sequence ID" value="NZ_CP036271.1"/>
</dbReference>
<feature type="domain" description="Cytochrome C Planctomycete-type" evidence="4">
    <location>
        <begin position="38"/>
        <end position="98"/>
    </location>
</feature>
<dbReference type="PANTHER" id="PTHR35889">
    <property type="entry name" value="CYCLOINULO-OLIGOSACCHARIDE FRUCTANOTRANSFERASE-RELATED"/>
    <property type="match status" value="1"/>
</dbReference>
<feature type="domain" description="DUF1553" evidence="3">
    <location>
        <begin position="713"/>
        <end position="978"/>
    </location>
</feature>
<feature type="domain" description="DUF1549" evidence="2">
    <location>
        <begin position="145"/>
        <end position="351"/>
    </location>
</feature>
<protein>
    <submittedName>
        <fullName evidence="5">Planctomycete cytochrome C</fullName>
    </submittedName>
</protein>
<dbReference type="Pfam" id="PF07587">
    <property type="entry name" value="PSD1"/>
    <property type="match status" value="1"/>
</dbReference>
<reference evidence="5 6" key="1">
    <citation type="submission" date="2019-02" db="EMBL/GenBank/DDBJ databases">
        <title>Deep-cultivation of Planctomycetes and their phenomic and genomic characterization uncovers novel biology.</title>
        <authorList>
            <person name="Wiegand S."/>
            <person name="Jogler M."/>
            <person name="Boedeker C."/>
            <person name="Pinto D."/>
            <person name="Vollmers J."/>
            <person name="Rivas-Marin E."/>
            <person name="Kohn T."/>
            <person name="Peeters S.H."/>
            <person name="Heuer A."/>
            <person name="Rast P."/>
            <person name="Oberbeckmann S."/>
            <person name="Bunk B."/>
            <person name="Jeske O."/>
            <person name="Meyerdierks A."/>
            <person name="Storesund J.E."/>
            <person name="Kallscheuer N."/>
            <person name="Luecker S."/>
            <person name="Lage O.M."/>
            <person name="Pohl T."/>
            <person name="Merkel B.J."/>
            <person name="Hornburger P."/>
            <person name="Mueller R.-W."/>
            <person name="Bruemmer F."/>
            <person name="Labrenz M."/>
            <person name="Spormann A.M."/>
            <person name="Op den Camp H."/>
            <person name="Overmann J."/>
            <person name="Amann R."/>
            <person name="Jetten M.S.M."/>
            <person name="Mascher T."/>
            <person name="Medema M.H."/>
            <person name="Devos D.P."/>
            <person name="Kaster A.-K."/>
            <person name="Ovreas L."/>
            <person name="Rohde M."/>
            <person name="Galperin M.Y."/>
            <person name="Jogler C."/>
        </authorList>
    </citation>
    <scope>NUCLEOTIDE SEQUENCE [LARGE SCALE GENOMIC DNA]</scope>
    <source>
        <strain evidence="5 6">Pan44</strain>
    </source>
</reference>
<feature type="chain" id="PRO_5021965042" evidence="1">
    <location>
        <begin position="21"/>
        <end position="1033"/>
    </location>
</feature>
<keyword evidence="6" id="KW-1185">Reference proteome</keyword>
<accession>A0A517SN18</accession>
<dbReference type="SUPFAM" id="SSF46626">
    <property type="entry name" value="Cytochrome c"/>
    <property type="match status" value="1"/>
</dbReference>
<dbReference type="InterPro" id="IPR022655">
    <property type="entry name" value="DUF1553"/>
</dbReference>
<dbReference type="KEGG" id="ccos:Pan44_55650"/>
<proteinExistence type="predicted"/>
<dbReference type="InParanoid" id="A0A517SN18"/>
<organism evidence="5 6">
    <name type="scientific">Caulifigura coniformis</name>
    <dbReference type="NCBI Taxonomy" id="2527983"/>
    <lineage>
        <taxon>Bacteria</taxon>
        <taxon>Pseudomonadati</taxon>
        <taxon>Planctomycetota</taxon>
        <taxon>Planctomycetia</taxon>
        <taxon>Planctomycetales</taxon>
        <taxon>Planctomycetaceae</taxon>
        <taxon>Caulifigura</taxon>
    </lineage>
</organism>
<dbReference type="InterPro" id="IPR036909">
    <property type="entry name" value="Cyt_c-like_dom_sf"/>
</dbReference>
<dbReference type="AlphaFoldDB" id="A0A517SN18"/>
<name>A0A517SN18_9PLAN</name>
<dbReference type="GO" id="GO:0020037">
    <property type="term" value="F:heme binding"/>
    <property type="evidence" value="ECO:0007669"/>
    <property type="project" value="InterPro"/>
</dbReference>
<dbReference type="GO" id="GO:0009055">
    <property type="term" value="F:electron transfer activity"/>
    <property type="evidence" value="ECO:0007669"/>
    <property type="project" value="InterPro"/>
</dbReference>